<evidence type="ECO:0000313" key="2">
    <source>
        <dbReference type="EMBL" id="KAK2645457.1"/>
    </source>
</evidence>
<dbReference type="AlphaFoldDB" id="A0AAD9U0C3"/>
<dbReference type="Proteomes" id="UP001280121">
    <property type="component" value="Unassembled WGS sequence"/>
</dbReference>
<evidence type="ECO:0000256" key="1">
    <source>
        <dbReference type="SAM" id="MobiDB-lite"/>
    </source>
</evidence>
<dbReference type="EMBL" id="JANJYI010000006">
    <property type="protein sequence ID" value="KAK2645457.1"/>
    <property type="molecule type" value="Genomic_DNA"/>
</dbReference>
<keyword evidence="3" id="KW-1185">Reference proteome</keyword>
<name>A0AAD9U0C3_9ROSI</name>
<proteinExistence type="predicted"/>
<gene>
    <name evidence="2" type="ORF">Ddye_020652</name>
</gene>
<organism evidence="2 3">
    <name type="scientific">Dipteronia dyeriana</name>
    <dbReference type="NCBI Taxonomy" id="168575"/>
    <lineage>
        <taxon>Eukaryota</taxon>
        <taxon>Viridiplantae</taxon>
        <taxon>Streptophyta</taxon>
        <taxon>Embryophyta</taxon>
        <taxon>Tracheophyta</taxon>
        <taxon>Spermatophyta</taxon>
        <taxon>Magnoliopsida</taxon>
        <taxon>eudicotyledons</taxon>
        <taxon>Gunneridae</taxon>
        <taxon>Pentapetalae</taxon>
        <taxon>rosids</taxon>
        <taxon>malvids</taxon>
        <taxon>Sapindales</taxon>
        <taxon>Sapindaceae</taxon>
        <taxon>Hippocastanoideae</taxon>
        <taxon>Acereae</taxon>
        <taxon>Dipteronia</taxon>
    </lineage>
</organism>
<comment type="caution">
    <text evidence="2">The sequence shown here is derived from an EMBL/GenBank/DDBJ whole genome shotgun (WGS) entry which is preliminary data.</text>
</comment>
<evidence type="ECO:0000313" key="3">
    <source>
        <dbReference type="Proteomes" id="UP001280121"/>
    </source>
</evidence>
<reference evidence="2" key="1">
    <citation type="journal article" date="2023" name="Plant J.">
        <title>Genome sequences and population genomics provide insights into the demographic history, inbreeding, and mutation load of two 'living fossil' tree species of Dipteronia.</title>
        <authorList>
            <person name="Feng Y."/>
            <person name="Comes H.P."/>
            <person name="Chen J."/>
            <person name="Zhu S."/>
            <person name="Lu R."/>
            <person name="Zhang X."/>
            <person name="Li P."/>
            <person name="Qiu J."/>
            <person name="Olsen K.M."/>
            <person name="Qiu Y."/>
        </authorList>
    </citation>
    <scope>NUCLEOTIDE SEQUENCE</scope>
    <source>
        <strain evidence="2">KIB01</strain>
    </source>
</reference>
<feature type="region of interest" description="Disordered" evidence="1">
    <location>
        <begin position="50"/>
        <end position="75"/>
    </location>
</feature>
<protein>
    <submittedName>
        <fullName evidence="2">Uncharacterized protein</fullName>
    </submittedName>
</protein>
<sequence>MLMGGGYSTKLEIDMHLQPDLGRTTYTDCGSDAGLERSTRVCVRVWQEERPASNSGSGAGDPLSPSTQVGPGTPCPLDVPCQAQSVLENRALYGTWARPWQAVPTGRAGPCWPVCQCTLHNGMARMECHQNL</sequence>
<accession>A0AAD9U0C3</accession>